<dbReference type="Gene3D" id="1.10.132.20">
    <property type="entry name" value="Ribosome-recycling factor"/>
    <property type="match status" value="1"/>
</dbReference>
<dbReference type="Proteomes" id="UP001626550">
    <property type="component" value="Unassembled WGS sequence"/>
</dbReference>
<proteinExistence type="predicted"/>
<reference evidence="3 4" key="1">
    <citation type="submission" date="2024-11" db="EMBL/GenBank/DDBJ databases">
        <title>Adaptive evolution of stress response genes in parasites aligns with host niche diversity.</title>
        <authorList>
            <person name="Hahn C."/>
            <person name="Resl P."/>
        </authorList>
    </citation>
    <scope>NUCLEOTIDE SEQUENCE [LARGE SCALE GENOMIC DNA]</scope>
    <source>
        <strain evidence="3">EGGRZ-B1_66</strain>
        <tissue evidence="3">Body</tissue>
    </source>
</reference>
<comment type="caution">
    <text evidence="3">The sequence shown here is derived from an EMBL/GenBank/DDBJ whole genome shotgun (WGS) entry which is preliminary data.</text>
</comment>
<evidence type="ECO:0000313" key="3">
    <source>
        <dbReference type="EMBL" id="KAL3316917.1"/>
    </source>
</evidence>
<name>A0ABD2QCE0_9PLAT</name>
<evidence type="ECO:0000256" key="2">
    <source>
        <dbReference type="ARBA" id="ARBA00033107"/>
    </source>
</evidence>
<sequence length="167" mass="18817">MVPEAKKNLGALSFISIQAASSNGPVLAGQDPIVLVDLESNKKLLAPAKKAVIDFLSMITDPQEANSLLSSIGNSAFTVRLKSQATLQDREELVKRGMHLLNQYKRDMDKCFQKWNSTLNDKTLPKAFKADDVFNSRQLLKNDVKKYHELIERIFELKKQELLITNT</sequence>
<keyword evidence="4" id="KW-1185">Reference proteome</keyword>
<dbReference type="AlphaFoldDB" id="A0ABD2QCE0"/>
<dbReference type="InterPro" id="IPR036191">
    <property type="entry name" value="RRF_sf"/>
</dbReference>
<accession>A0ABD2QCE0</accession>
<dbReference type="SUPFAM" id="SSF55194">
    <property type="entry name" value="Ribosome recycling factor, RRF"/>
    <property type="match status" value="1"/>
</dbReference>
<gene>
    <name evidence="3" type="ORF">Ciccas_004426</name>
</gene>
<evidence type="ECO:0000313" key="4">
    <source>
        <dbReference type="Proteomes" id="UP001626550"/>
    </source>
</evidence>
<protein>
    <recommendedName>
        <fullName evidence="1">Ribosome-recycling factor, mitochondrial</fullName>
    </recommendedName>
    <alternativeName>
        <fullName evidence="2">Ribosome-releasing factor, mitochondrial</fullName>
    </alternativeName>
</protein>
<organism evidence="3 4">
    <name type="scientific">Cichlidogyrus casuarinus</name>
    <dbReference type="NCBI Taxonomy" id="1844966"/>
    <lineage>
        <taxon>Eukaryota</taxon>
        <taxon>Metazoa</taxon>
        <taxon>Spiralia</taxon>
        <taxon>Lophotrochozoa</taxon>
        <taxon>Platyhelminthes</taxon>
        <taxon>Monogenea</taxon>
        <taxon>Monopisthocotylea</taxon>
        <taxon>Dactylogyridea</taxon>
        <taxon>Ancyrocephalidae</taxon>
        <taxon>Cichlidogyrus</taxon>
    </lineage>
</organism>
<dbReference type="EMBL" id="JBJKFK010000463">
    <property type="protein sequence ID" value="KAL3316917.1"/>
    <property type="molecule type" value="Genomic_DNA"/>
</dbReference>
<evidence type="ECO:0000256" key="1">
    <source>
        <dbReference type="ARBA" id="ARBA00020581"/>
    </source>
</evidence>